<feature type="domain" description="Peptidase S9 prolyl oligopeptidase catalytic" evidence="4">
    <location>
        <begin position="477"/>
        <end position="682"/>
    </location>
</feature>
<evidence type="ECO:0000313" key="5">
    <source>
        <dbReference type="EMBL" id="RVU23492.1"/>
    </source>
</evidence>
<dbReference type="Pfam" id="PF00326">
    <property type="entry name" value="Peptidase_S9"/>
    <property type="match status" value="1"/>
</dbReference>
<evidence type="ECO:0000256" key="1">
    <source>
        <dbReference type="ARBA" id="ARBA00022729"/>
    </source>
</evidence>
<dbReference type="InterPro" id="IPR029058">
    <property type="entry name" value="AB_hydrolase_fold"/>
</dbReference>
<evidence type="ECO:0000313" key="6">
    <source>
        <dbReference type="Proteomes" id="UP000282832"/>
    </source>
</evidence>
<evidence type="ECO:0000259" key="4">
    <source>
        <dbReference type="Pfam" id="PF00326"/>
    </source>
</evidence>
<protein>
    <submittedName>
        <fullName evidence="5">S9 family peptidase</fullName>
    </submittedName>
</protein>
<sequence>MKKIVHFICILLLFTQTVIAQNSNLKIISHEDMIGMARVGAPKISPDGNWVIYSQGKVFYNTEENTSDLFLVKTDGSEKPRQITFSKAAESDYFWHPKERAIFFVTKKEGDEAGQLYKLSLENGGEAERLTKLSTGVSGPKINAIGNKIIFQSKVFPTAFTDSLSKKMADDKKKIKYKARVFTTFPVRYFDQWLDEKQNHLFVMDVLSGKTQNIFENCSLVKGPGFALGSFEFSPNGTEVVFTASTDQHTAAYQNPSSKIYTISLNGKSVEKLLINDELDYSQIKFSRDGNYLLGLGNAKTNKIYYGNHLYRFDYPGMSNRTELAASLDRPINALEVAPHSFLLSIEDKGYDRLVKIDWEKGEVQKVLGENSGAISSISVNEAGDQIAYNFEKVNAPAEVFTFNFQSHKLSALSKANDVALAKLDLARPEEFWTVSRGKNIRSVLLKPAHFDPNKKYPLFVLMHGGPASSFKDSFGYRWNPYVLASDKMVIVMTDYTGSVGYGEKFAQDIQLDPFKGPGQEILDAAKDAIKRFNFIDESRQAAGGASYGGHLANWMQATTTHFKCLVSHAGLMNSEEQWGTSDVIWGRELMNGGAPWVPTKTWKEQNPMRFAANFKTPILYTVGENDFRVPINNSLTSWSITQRLKIPAKLIVFPEENHWILKPENSRFHYKEVMEWVEKYL</sequence>
<keyword evidence="2" id="KW-0378">Hydrolase</keyword>
<keyword evidence="1 3" id="KW-0732">Signal</keyword>
<dbReference type="Gene3D" id="2.120.10.30">
    <property type="entry name" value="TolB, C-terminal domain"/>
    <property type="match status" value="2"/>
</dbReference>
<evidence type="ECO:0000256" key="2">
    <source>
        <dbReference type="ARBA" id="ARBA00022801"/>
    </source>
</evidence>
<dbReference type="PANTHER" id="PTHR42776:SF13">
    <property type="entry name" value="DIPEPTIDYL-PEPTIDASE 5"/>
    <property type="match status" value="1"/>
</dbReference>
<accession>A0A437PMI4</accession>
<dbReference type="RefSeq" id="WP_127805107.1">
    <property type="nucleotide sequence ID" value="NZ_SACY01000005.1"/>
</dbReference>
<dbReference type="GO" id="GO:0004252">
    <property type="term" value="F:serine-type endopeptidase activity"/>
    <property type="evidence" value="ECO:0007669"/>
    <property type="project" value="TreeGrafter"/>
</dbReference>
<dbReference type="Gene3D" id="3.40.50.1820">
    <property type="entry name" value="alpha/beta hydrolase"/>
    <property type="match status" value="1"/>
</dbReference>
<dbReference type="SUPFAM" id="SSF82171">
    <property type="entry name" value="DPP6 N-terminal domain-like"/>
    <property type="match status" value="1"/>
</dbReference>
<dbReference type="SUPFAM" id="SSF53474">
    <property type="entry name" value="alpha/beta-Hydrolases"/>
    <property type="match status" value="1"/>
</dbReference>
<gene>
    <name evidence="5" type="ORF">EOJ36_10455</name>
</gene>
<dbReference type="EMBL" id="SACY01000005">
    <property type="protein sequence ID" value="RVU23492.1"/>
    <property type="molecule type" value="Genomic_DNA"/>
</dbReference>
<dbReference type="PANTHER" id="PTHR42776">
    <property type="entry name" value="SERINE PEPTIDASE S9 FAMILY MEMBER"/>
    <property type="match status" value="1"/>
</dbReference>
<proteinExistence type="predicted"/>
<dbReference type="InterPro" id="IPR011042">
    <property type="entry name" value="6-blade_b-propeller_TolB-like"/>
</dbReference>
<feature type="chain" id="PRO_5019346625" evidence="3">
    <location>
        <begin position="21"/>
        <end position="682"/>
    </location>
</feature>
<dbReference type="AlphaFoldDB" id="A0A437PMI4"/>
<name>A0A437PMI4_9BACT</name>
<comment type="caution">
    <text evidence="5">The sequence shown here is derived from an EMBL/GenBank/DDBJ whole genome shotgun (WGS) entry which is preliminary data.</text>
</comment>
<feature type="signal peptide" evidence="3">
    <location>
        <begin position="1"/>
        <end position="20"/>
    </location>
</feature>
<dbReference type="OrthoDB" id="9812921at2"/>
<organism evidence="5 6">
    <name type="scientific">Sandaracinomonas limnophila</name>
    <dbReference type="NCBI Taxonomy" id="1862386"/>
    <lineage>
        <taxon>Bacteria</taxon>
        <taxon>Pseudomonadati</taxon>
        <taxon>Bacteroidota</taxon>
        <taxon>Cytophagia</taxon>
        <taxon>Cytophagales</taxon>
        <taxon>Flectobacillaceae</taxon>
        <taxon>Sandaracinomonas</taxon>
    </lineage>
</organism>
<dbReference type="InterPro" id="IPR001375">
    <property type="entry name" value="Peptidase_S9_cat"/>
</dbReference>
<keyword evidence="6" id="KW-1185">Reference proteome</keyword>
<evidence type="ECO:0000256" key="3">
    <source>
        <dbReference type="SAM" id="SignalP"/>
    </source>
</evidence>
<dbReference type="Proteomes" id="UP000282832">
    <property type="component" value="Unassembled WGS sequence"/>
</dbReference>
<reference evidence="5 6" key="1">
    <citation type="submission" date="2019-01" db="EMBL/GenBank/DDBJ databases">
        <authorList>
            <person name="Chen W.-M."/>
        </authorList>
    </citation>
    <scope>NUCLEOTIDE SEQUENCE [LARGE SCALE GENOMIC DNA]</scope>
    <source>
        <strain evidence="5 6">FSY-15</strain>
    </source>
</reference>
<dbReference type="GO" id="GO:0006508">
    <property type="term" value="P:proteolysis"/>
    <property type="evidence" value="ECO:0007669"/>
    <property type="project" value="InterPro"/>
</dbReference>